<organism evidence="1 2">
    <name type="scientific">Streptomyces hiroshimensis</name>
    <dbReference type="NCBI Taxonomy" id="66424"/>
    <lineage>
        <taxon>Bacteria</taxon>
        <taxon>Bacillati</taxon>
        <taxon>Actinomycetota</taxon>
        <taxon>Actinomycetes</taxon>
        <taxon>Kitasatosporales</taxon>
        <taxon>Streptomycetaceae</taxon>
        <taxon>Streptomyces</taxon>
    </lineage>
</organism>
<dbReference type="EMBL" id="BMUT01000011">
    <property type="protein sequence ID" value="GGX97766.1"/>
    <property type="molecule type" value="Genomic_DNA"/>
</dbReference>
<evidence type="ECO:0000313" key="1">
    <source>
        <dbReference type="EMBL" id="GGX97766.1"/>
    </source>
</evidence>
<name>A0ABQ2YZR0_9ACTN</name>
<accession>A0ABQ2YZR0</accession>
<sequence length="69" mass="7727">MARMRASQLRRGDLVSLRGDCREVKGVRTKERGLRSGSDVVLTFKTGSAARMEETDDVEVSVFPSRRGR</sequence>
<proteinExistence type="predicted"/>
<reference evidence="2" key="1">
    <citation type="journal article" date="2019" name="Int. J. Syst. Evol. Microbiol.">
        <title>The Global Catalogue of Microorganisms (GCM) 10K type strain sequencing project: providing services to taxonomists for standard genome sequencing and annotation.</title>
        <authorList>
            <consortium name="The Broad Institute Genomics Platform"/>
            <consortium name="The Broad Institute Genome Sequencing Center for Infectious Disease"/>
            <person name="Wu L."/>
            <person name="Ma J."/>
        </authorList>
    </citation>
    <scope>NUCLEOTIDE SEQUENCE [LARGE SCALE GENOMIC DNA]</scope>
    <source>
        <strain evidence="2">JCM 4586</strain>
    </source>
</reference>
<gene>
    <name evidence="1" type="ORF">GCM10010324_50010</name>
</gene>
<keyword evidence="2" id="KW-1185">Reference proteome</keyword>
<dbReference type="Proteomes" id="UP000659223">
    <property type="component" value="Unassembled WGS sequence"/>
</dbReference>
<comment type="caution">
    <text evidence="1">The sequence shown here is derived from an EMBL/GenBank/DDBJ whole genome shotgun (WGS) entry which is preliminary data.</text>
</comment>
<protein>
    <submittedName>
        <fullName evidence="1">Uncharacterized protein</fullName>
    </submittedName>
</protein>
<evidence type="ECO:0000313" key="2">
    <source>
        <dbReference type="Proteomes" id="UP000659223"/>
    </source>
</evidence>